<proteinExistence type="predicted"/>
<reference evidence="1" key="1">
    <citation type="submission" date="2020-08" db="EMBL/GenBank/DDBJ databases">
        <title>Multicomponent nature underlies the extraordinary mechanical properties of spider dragline silk.</title>
        <authorList>
            <person name="Kono N."/>
            <person name="Nakamura H."/>
            <person name="Mori M."/>
            <person name="Yoshida Y."/>
            <person name="Ohtoshi R."/>
            <person name="Malay A.D."/>
            <person name="Moran D.A.P."/>
            <person name="Tomita M."/>
            <person name="Numata K."/>
            <person name="Arakawa K."/>
        </authorList>
    </citation>
    <scope>NUCLEOTIDE SEQUENCE</scope>
</reference>
<accession>A0A8X6Q8D3</accession>
<name>A0A8X6Q8D3_NEPPI</name>
<protein>
    <submittedName>
        <fullName evidence="1">Uncharacterized protein</fullName>
    </submittedName>
</protein>
<sequence>MLYGRRPTGPLSIAKDSWTEDIPIPIGQLKSVTNDLNDLKIKHQLVAKQGNITPSTNQANYTYYHNCRKKYKCFENRR</sequence>
<dbReference type="AlphaFoldDB" id="A0A8X6Q8D3"/>
<evidence type="ECO:0000313" key="2">
    <source>
        <dbReference type="Proteomes" id="UP000887013"/>
    </source>
</evidence>
<keyword evidence="2" id="KW-1185">Reference proteome</keyword>
<organism evidence="1 2">
    <name type="scientific">Nephila pilipes</name>
    <name type="common">Giant wood spider</name>
    <name type="synonym">Nephila maculata</name>
    <dbReference type="NCBI Taxonomy" id="299642"/>
    <lineage>
        <taxon>Eukaryota</taxon>
        <taxon>Metazoa</taxon>
        <taxon>Ecdysozoa</taxon>
        <taxon>Arthropoda</taxon>
        <taxon>Chelicerata</taxon>
        <taxon>Arachnida</taxon>
        <taxon>Araneae</taxon>
        <taxon>Araneomorphae</taxon>
        <taxon>Entelegynae</taxon>
        <taxon>Araneoidea</taxon>
        <taxon>Nephilidae</taxon>
        <taxon>Nephila</taxon>
    </lineage>
</organism>
<dbReference type="EMBL" id="BMAW01124402">
    <property type="protein sequence ID" value="GFU07719.1"/>
    <property type="molecule type" value="Genomic_DNA"/>
</dbReference>
<evidence type="ECO:0000313" key="1">
    <source>
        <dbReference type="EMBL" id="GFU07719.1"/>
    </source>
</evidence>
<comment type="caution">
    <text evidence="1">The sequence shown here is derived from an EMBL/GenBank/DDBJ whole genome shotgun (WGS) entry which is preliminary data.</text>
</comment>
<dbReference type="Proteomes" id="UP000887013">
    <property type="component" value="Unassembled WGS sequence"/>
</dbReference>
<dbReference type="OrthoDB" id="6430866at2759"/>
<gene>
    <name evidence="1" type="ORF">NPIL_350821</name>
</gene>